<comment type="function">
    <text evidence="8">Required for box C/D snoRNAs accumulation involved in snoRNA processing, snoRNA transport to the nucleolus and ribosome biogenesis.</text>
</comment>
<keyword evidence="2" id="KW-0690">Ribosome biogenesis</keyword>
<dbReference type="STRING" id="983966.A0A1E4S6F3"/>
<comment type="similarity">
    <text evidence="9">Belongs to the BCD1 family.</text>
</comment>
<gene>
    <name evidence="16" type="ORF">CYBJADRAFT_124687</name>
</gene>
<dbReference type="GO" id="GO:0000463">
    <property type="term" value="P:maturation of LSU-rRNA from tricistronic rRNA transcript (SSU-rRNA, 5.8S rRNA, LSU-rRNA)"/>
    <property type="evidence" value="ECO:0007669"/>
    <property type="project" value="TreeGrafter"/>
</dbReference>
<dbReference type="Pfam" id="PF04438">
    <property type="entry name" value="zf-HIT"/>
    <property type="match status" value="1"/>
</dbReference>
<dbReference type="GO" id="GO:0008270">
    <property type="term" value="F:zinc ion binding"/>
    <property type="evidence" value="ECO:0007669"/>
    <property type="project" value="UniProtKB-UniRule"/>
</dbReference>
<keyword evidence="1" id="KW-1017">Isopeptide bond</keyword>
<evidence type="ECO:0000256" key="3">
    <source>
        <dbReference type="ARBA" id="ARBA00022553"/>
    </source>
</evidence>
<dbReference type="FunFam" id="3.30.60.190:FF:000001">
    <property type="entry name" value="box C/D snoRNA protein 1"/>
    <property type="match status" value="1"/>
</dbReference>
<evidence type="ECO:0000313" key="16">
    <source>
        <dbReference type="EMBL" id="ODV75058.1"/>
    </source>
</evidence>
<dbReference type="InterPro" id="IPR051639">
    <property type="entry name" value="BCD1"/>
</dbReference>
<evidence type="ECO:0000256" key="5">
    <source>
        <dbReference type="ARBA" id="ARBA00022771"/>
    </source>
</evidence>
<evidence type="ECO:0000256" key="6">
    <source>
        <dbReference type="ARBA" id="ARBA00022833"/>
    </source>
</evidence>
<feature type="domain" description="HIT-type" evidence="15">
    <location>
        <begin position="7"/>
        <end position="41"/>
    </location>
</feature>
<dbReference type="CDD" id="cd23023">
    <property type="entry name" value="zf-HIT_BCD1"/>
    <property type="match status" value="1"/>
</dbReference>
<feature type="region of interest" description="Disordered" evidence="14">
    <location>
        <begin position="81"/>
        <end position="110"/>
    </location>
</feature>
<feature type="non-terminal residue" evidence="16">
    <location>
        <position position="146"/>
    </location>
</feature>
<keyword evidence="5 13" id="KW-0863">Zinc-finger</keyword>
<dbReference type="GO" id="GO:0005634">
    <property type="term" value="C:nucleus"/>
    <property type="evidence" value="ECO:0007669"/>
    <property type="project" value="TreeGrafter"/>
</dbReference>
<dbReference type="RefSeq" id="XP_020072097.1">
    <property type="nucleotide sequence ID" value="XM_020212547.1"/>
</dbReference>
<dbReference type="OrthoDB" id="272357at2759"/>
<keyword evidence="4" id="KW-0479">Metal-binding</keyword>
<proteinExistence type="inferred from homology"/>
<dbReference type="SUPFAM" id="SSF144232">
    <property type="entry name" value="HIT/MYND zinc finger-like"/>
    <property type="match status" value="1"/>
</dbReference>
<dbReference type="InterPro" id="IPR057721">
    <property type="entry name" value="BCD1_alpha/beta"/>
</dbReference>
<sequence>MEEGNYCEICLENEAKYRCPQCGRRTCSVACVRAHKEQSQCSGTVDNTSFVKRSEFLENSHLIQRDYNFLTNLDRALSVKRQDSRQNRALKRQRTNGNAQGNHQQVQMKRGVRVKYLPKGMQRSNQNKSSWDKKKETYVWTVEFQL</sequence>
<dbReference type="GO" id="GO:0070761">
    <property type="term" value="C:pre-snoRNP complex"/>
    <property type="evidence" value="ECO:0007669"/>
    <property type="project" value="TreeGrafter"/>
</dbReference>
<evidence type="ECO:0000313" key="17">
    <source>
        <dbReference type="Proteomes" id="UP000094389"/>
    </source>
</evidence>
<evidence type="ECO:0000256" key="7">
    <source>
        <dbReference type="ARBA" id="ARBA00022843"/>
    </source>
</evidence>
<dbReference type="Gene3D" id="3.30.60.190">
    <property type="match status" value="1"/>
</dbReference>
<dbReference type="PROSITE" id="PS51083">
    <property type="entry name" value="ZF_HIT"/>
    <property type="match status" value="1"/>
</dbReference>
<accession>A0A1E4S6F3</accession>
<dbReference type="GO" id="GO:0000492">
    <property type="term" value="P:box C/D snoRNP assembly"/>
    <property type="evidence" value="ECO:0007669"/>
    <property type="project" value="TreeGrafter"/>
</dbReference>
<evidence type="ECO:0000259" key="15">
    <source>
        <dbReference type="PROSITE" id="PS51083"/>
    </source>
</evidence>
<comment type="subunit">
    <text evidence="10">Interacts with FBL, SNU13, NOP58, NUFIP1, RUVBL1, RUVBL2 and TAF9. Interacts (via HIT-type zinc finger) with the RUVBL1/RUVBL2 complex in the presence of ADP.</text>
</comment>
<evidence type="ECO:0000256" key="11">
    <source>
        <dbReference type="ARBA" id="ARBA00068630"/>
    </source>
</evidence>
<evidence type="ECO:0000256" key="4">
    <source>
        <dbReference type="ARBA" id="ARBA00022723"/>
    </source>
</evidence>
<dbReference type="PANTHER" id="PTHR13483:SF3">
    <property type="entry name" value="BOX C_D SNORNA PROTEIN 1"/>
    <property type="match status" value="1"/>
</dbReference>
<keyword evidence="7" id="KW-0832">Ubl conjugation</keyword>
<dbReference type="EMBL" id="KV453927">
    <property type="protein sequence ID" value="ODV75058.1"/>
    <property type="molecule type" value="Genomic_DNA"/>
</dbReference>
<evidence type="ECO:0000256" key="10">
    <source>
        <dbReference type="ARBA" id="ARBA00061949"/>
    </source>
</evidence>
<evidence type="ECO:0000256" key="2">
    <source>
        <dbReference type="ARBA" id="ARBA00022517"/>
    </source>
</evidence>
<dbReference type="GO" id="GO:0048254">
    <property type="term" value="P:snoRNA localization"/>
    <property type="evidence" value="ECO:0007669"/>
    <property type="project" value="TreeGrafter"/>
</dbReference>
<evidence type="ECO:0000256" key="1">
    <source>
        <dbReference type="ARBA" id="ARBA00022499"/>
    </source>
</evidence>
<feature type="compositionally biased region" description="Polar residues" evidence="14">
    <location>
        <begin position="95"/>
        <end position="107"/>
    </location>
</feature>
<dbReference type="PANTHER" id="PTHR13483">
    <property type="entry name" value="BOX C_D SNORNA PROTEIN 1-RELATED"/>
    <property type="match status" value="1"/>
</dbReference>
<evidence type="ECO:0000256" key="9">
    <source>
        <dbReference type="ARBA" id="ARBA00049654"/>
    </source>
</evidence>
<keyword evidence="3" id="KW-0597">Phosphoprotein</keyword>
<keyword evidence="17" id="KW-1185">Reference proteome</keyword>
<keyword evidence="6" id="KW-0862">Zinc</keyword>
<dbReference type="InterPro" id="IPR007529">
    <property type="entry name" value="Znf_HIT"/>
</dbReference>
<name>A0A1E4S6F3_CYBJN</name>
<evidence type="ECO:0000256" key="13">
    <source>
        <dbReference type="PROSITE-ProRule" id="PRU00453"/>
    </source>
</evidence>
<evidence type="ECO:0000256" key="12">
    <source>
        <dbReference type="ARBA" id="ARBA00077531"/>
    </source>
</evidence>
<organism evidence="16 17">
    <name type="scientific">Cyberlindnera jadinii (strain ATCC 18201 / CBS 1600 / BCRC 20928 / JCM 3617 / NBRC 0987 / NRRL Y-1542)</name>
    <name type="common">Torula yeast</name>
    <name type="synonym">Candida utilis</name>
    <dbReference type="NCBI Taxonomy" id="983966"/>
    <lineage>
        <taxon>Eukaryota</taxon>
        <taxon>Fungi</taxon>
        <taxon>Dikarya</taxon>
        <taxon>Ascomycota</taxon>
        <taxon>Saccharomycotina</taxon>
        <taxon>Saccharomycetes</taxon>
        <taxon>Phaffomycetales</taxon>
        <taxon>Phaffomycetaceae</taxon>
        <taxon>Cyberlindnera</taxon>
    </lineage>
</organism>
<dbReference type="GeneID" id="30986943"/>
<dbReference type="Pfam" id="PF25790">
    <property type="entry name" value="BCD1"/>
    <property type="match status" value="1"/>
</dbReference>
<evidence type="ECO:0000256" key="8">
    <source>
        <dbReference type="ARBA" id="ARBA00049598"/>
    </source>
</evidence>
<evidence type="ECO:0000256" key="14">
    <source>
        <dbReference type="SAM" id="MobiDB-lite"/>
    </source>
</evidence>
<dbReference type="Proteomes" id="UP000094389">
    <property type="component" value="Unassembled WGS sequence"/>
</dbReference>
<protein>
    <recommendedName>
        <fullName evidence="11">Box C/D snoRNA protein 1</fullName>
    </recommendedName>
    <alternativeName>
        <fullName evidence="12">Zinc finger HIT domain-containing protein 6</fullName>
    </alternativeName>
</protein>
<reference evidence="16 17" key="1">
    <citation type="journal article" date="2016" name="Proc. Natl. Acad. Sci. U.S.A.">
        <title>Comparative genomics of biotechnologically important yeasts.</title>
        <authorList>
            <person name="Riley R."/>
            <person name="Haridas S."/>
            <person name="Wolfe K.H."/>
            <person name="Lopes M.R."/>
            <person name="Hittinger C.T."/>
            <person name="Goeker M."/>
            <person name="Salamov A.A."/>
            <person name="Wisecaver J.H."/>
            <person name="Long T.M."/>
            <person name="Calvey C.H."/>
            <person name="Aerts A.L."/>
            <person name="Barry K.W."/>
            <person name="Choi C."/>
            <person name="Clum A."/>
            <person name="Coughlan A.Y."/>
            <person name="Deshpande S."/>
            <person name="Douglass A.P."/>
            <person name="Hanson S.J."/>
            <person name="Klenk H.-P."/>
            <person name="LaButti K.M."/>
            <person name="Lapidus A."/>
            <person name="Lindquist E.A."/>
            <person name="Lipzen A.M."/>
            <person name="Meier-Kolthoff J.P."/>
            <person name="Ohm R.A."/>
            <person name="Otillar R.P."/>
            <person name="Pangilinan J.L."/>
            <person name="Peng Y."/>
            <person name="Rokas A."/>
            <person name="Rosa C.A."/>
            <person name="Scheuner C."/>
            <person name="Sibirny A.A."/>
            <person name="Slot J.C."/>
            <person name="Stielow J.B."/>
            <person name="Sun H."/>
            <person name="Kurtzman C.P."/>
            <person name="Blackwell M."/>
            <person name="Grigoriev I.V."/>
            <person name="Jeffries T.W."/>
        </authorList>
    </citation>
    <scope>NUCLEOTIDE SEQUENCE [LARGE SCALE GENOMIC DNA]</scope>
    <source>
        <strain evidence="17">ATCC 18201 / CBS 1600 / BCRC 20928 / JCM 3617 / NBRC 0987 / NRRL Y-1542</strain>
    </source>
</reference>
<dbReference type="AlphaFoldDB" id="A0A1E4S6F3"/>
<dbReference type="OMA" id="TICHINL"/>